<accession>A0A537JDY2</accession>
<keyword evidence="1" id="KW-0812">Transmembrane</keyword>
<feature type="non-terminal residue" evidence="3">
    <location>
        <position position="140"/>
    </location>
</feature>
<dbReference type="InterPro" id="IPR045378">
    <property type="entry name" value="LNT_N"/>
</dbReference>
<dbReference type="AlphaFoldDB" id="A0A537JDY2"/>
<evidence type="ECO:0000256" key="1">
    <source>
        <dbReference type="SAM" id="Phobius"/>
    </source>
</evidence>
<evidence type="ECO:0000313" key="4">
    <source>
        <dbReference type="Proteomes" id="UP000318093"/>
    </source>
</evidence>
<feature type="transmembrane region" description="Helical" evidence="1">
    <location>
        <begin position="69"/>
        <end position="88"/>
    </location>
</feature>
<protein>
    <submittedName>
        <fullName evidence="3">Apolipoprotein N-acyltransferase</fullName>
    </submittedName>
</protein>
<dbReference type="GO" id="GO:0016020">
    <property type="term" value="C:membrane"/>
    <property type="evidence" value="ECO:0007669"/>
    <property type="project" value="InterPro"/>
</dbReference>
<keyword evidence="1" id="KW-0472">Membrane</keyword>
<dbReference type="EMBL" id="VBAN01000195">
    <property type="protein sequence ID" value="TMI81733.1"/>
    <property type="molecule type" value="Genomic_DNA"/>
</dbReference>
<dbReference type="PANTHER" id="PTHR38686">
    <property type="entry name" value="APOLIPOPROTEIN N-ACYLTRANSFERASE"/>
    <property type="match status" value="1"/>
</dbReference>
<dbReference type="GO" id="GO:0042158">
    <property type="term" value="P:lipoprotein biosynthetic process"/>
    <property type="evidence" value="ECO:0007669"/>
    <property type="project" value="InterPro"/>
</dbReference>
<keyword evidence="1" id="KW-1133">Transmembrane helix</keyword>
<keyword evidence="3" id="KW-0808">Transferase</keyword>
<evidence type="ECO:0000259" key="2">
    <source>
        <dbReference type="Pfam" id="PF20154"/>
    </source>
</evidence>
<dbReference type="Proteomes" id="UP000318093">
    <property type="component" value="Unassembled WGS sequence"/>
</dbReference>
<comment type="caution">
    <text evidence="3">The sequence shown here is derived from an EMBL/GenBank/DDBJ whole genome shotgun (WGS) entry which is preliminary data.</text>
</comment>
<dbReference type="Pfam" id="PF20154">
    <property type="entry name" value="LNT_N"/>
    <property type="match status" value="1"/>
</dbReference>
<gene>
    <name evidence="3" type="ORF">E6H03_06645</name>
</gene>
<keyword evidence="3" id="KW-0012">Acyltransferase</keyword>
<feature type="transmembrane region" description="Helical" evidence="1">
    <location>
        <begin position="37"/>
        <end position="62"/>
    </location>
</feature>
<organism evidence="3 4">
    <name type="scientific">Candidatus Segetimicrobium genomatis</name>
    <dbReference type="NCBI Taxonomy" id="2569760"/>
    <lineage>
        <taxon>Bacteria</taxon>
        <taxon>Bacillati</taxon>
        <taxon>Candidatus Sysuimicrobiota</taxon>
        <taxon>Candidatus Sysuimicrobiia</taxon>
        <taxon>Candidatus Sysuimicrobiales</taxon>
        <taxon>Candidatus Segetimicrobiaceae</taxon>
        <taxon>Candidatus Segetimicrobium</taxon>
    </lineage>
</organism>
<name>A0A537JDY2_9BACT</name>
<sequence>MLWVPLVWTAVEFLRSQGALGFPWALLGATQHRAAPVIQVASLGGVYAVSFLVALVNAALYVILTRRAVLLPAAGAGVVLAAALVYGLNVLRHPVPATFTAAVVQPGFPVRAQLDPGLARRRFEDLGQLTQKAAARGAAL</sequence>
<proteinExistence type="predicted"/>
<dbReference type="GO" id="GO:0016410">
    <property type="term" value="F:N-acyltransferase activity"/>
    <property type="evidence" value="ECO:0007669"/>
    <property type="project" value="InterPro"/>
</dbReference>
<dbReference type="PANTHER" id="PTHR38686:SF1">
    <property type="entry name" value="APOLIPOPROTEIN N-ACYLTRANSFERASE"/>
    <property type="match status" value="1"/>
</dbReference>
<feature type="domain" description="Apolipoprotein N-acyltransferase N-terminal" evidence="2">
    <location>
        <begin position="1"/>
        <end position="59"/>
    </location>
</feature>
<evidence type="ECO:0000313" key="3">
    <source>
        <dbReference type="EMBL" id="TMI81733.1"/>
    </source>
</evidence>
<reference evidence="3 4" key="1">
    <citation type="journal article" date="2019" name="Nat. Microbiol.">
        <title>Mediterranean grassland soil C-N compound turnover is dependent on rainfall and depth, and is mediated by genomically divergent microorganisms.</title>
        <authorList>
            <person name="Diamond S."/>
            <person name="Andeer P.F."/>
            <person name="Li Z."/>
            <person name="Crits-Christoph A."/>
            <person name="Burstein D."/>
            <person name="Anantharaman K."/>
            <person name="Lane K.R."/>
            <person name="Thomas B.C."/>
            <person name="Pan C."/>
            <person name="Northen T.R."/>
            <person name="Banfield J.F."/>
        </authorList>
    </citation>
    <scope>NUCLEOTIDE SEQUENCE [LARGE SCALE GENOMIC DNA]</scope>
    <source>
        <strain evidence="3">NP_6</strain>
    </source>
</reference>
<keyword evidence="3" id="KW-0449">Lipoprotein</keyword>
<dbReference type="InterPro" id="IPR004563">
    <property type="entry name" value="Apolipo_AcylTrfase"/>
</dbReference>